<feature type="domain" description="Methyltransferase type 11" evidence="1">
    <location>
        <begin position="46"/>
        <end position="152"/>
    </location>
</feature>
<dbReference type="GeneID" id="24439601"/>
<dbReference type="PANTHER" id="PTHR43591:SF24">
    <property type="entry name" value="2-METHOXY-6-POLYPRENYL-1,4-BENZOQUINOL METHYLASE, MITOCHONDRIAL"/>
    <property type="match status" value="1"/>
</dbReference>
<dbReference type="InterPro" id="IPR029063">
    <property type="entry name" value="SAM-dependent_MTases_sf"/>
</dbReference>
<dbReference type="InParanoid" id="W7X0Z1"/>
<reference evidence="3" key="1">
    <citation type="journal article" date="2006" name="PLoS Biol.">
        <title>Macronuclear genome sequence of the ciliate Tetrahymena thermophila, a model eukaryote.</title>
        <authorList>
            <person name="Eisen J.A."/>
            <person name="Coyne R.S."/>
            <person name="Wu M."/>
            <person name="Wu D."/>
            <person name="Thiagarajan M."/>
            <person name="Wortman J.R."/>
            <person name="Badger J.H."/>
            <person name="Ren Q."/>
            <person name="Amedeo P."/>
            <person name="Jones K.M."/>
            <person name="Tallon L.J."/>
            <person name="Delcher A.L."/>
            <person name="Salzberg S.L."/>
            <person name="Silva J.C."/>
            <person name="Haas B.J."/>
            <person name="Majoros W.H."/>
            <person name="Farzad M."/>
            <person name="Carlton J.M."/>
            <person name="Smith R.K. Jr."/>
            <person name="Garg J."/>
            <person name="Pearlman R.E."/>
            <person name="Karrer K.M."/>
            <person name="Sun L."/>
            <person name="Manning G."/>
            <person name="Elde N.C."/>
            <person name="Turkewitz A.P."/>
            <person name="Asai D.J."/>
            <person name="Wilkes D.E."/>
            <person name="Wang Y."/>
            <person name="Cai H."/>
            <person name="Collins K."/>
            <person name="Stewart B.A."/>
            <person name="Lee S.R."/>
            <person name="Wilamowska K."/>
            <person name="Weinberg Z."/>
            <person name="Ruzzo W.L."/>
            <person name="Wloga D."/>
            <person name="Gaertig J."/>
            <person name="Frankel J."/>
            <person name="Tsao C.-C."/>
            <person name="Gorovsky M.A."/>
            <person name="Keeling P.J."/>
            <person name="Waller R.F."/>
            <person name="Patron N.J."/>
            <person name="Cherry J.M."/>
            <person name="Stover N.A."/>
            <person name="Krieger C.J."/>
            <person name="del Toro C."/>
            <person name="Ryder H.F."/>
            <person name="Williamson S.C."/>
            <person name="Barbeau R.A."/>
            <person name="Hamilton E.P."/>
            <person name="Orias E."/>
        </authorList>
    </citation>
    <scope>NUCLEOTIDE SEQUENCE [LARGE SCALE GENOMIC DNA]</scope>
    <source>
        <strain evidence="3">SB210</strain>
    </source>
</reference>
<dbReference type="Pfam" id="PF08241">
    <property type="entry name" value="Methyltransf_11"/>
    <property type="match status" value="1"/>
</dbReference>
<organism evidence="2 3">
    <name type="scientific">Tetrahymena thermophila (strain SB210)</name>
    <dbReference type="NCBI Taxonomy" id="312017"/>
    <lineage>
        <taxon>Eukaryota</taxon>
        <taxon>Sar</taxon>
        <taxon>Alveolata</taxon>
        <taxon>Ciliophora</taxon>
        <taxon>Intramacronucleata</taxon>
        <taxon>Oligohymenophorea</taxon>
        <taxon>Hymenostomatida</taxon>
        <taxon>Tetrahymenina</taxon>
        <taxon>Tetrahymenidae</taxon>
        <taxon>Tetrahymena</taxon>
    </lineage>
</organism>
<gene>
    <name evidence="2" type="ORF">TTHERM_000565579</name>
</gene>
<evidence type="ECO:0000313" key="3">
    <source>
        <dbReference type="Proteomes" id="UP000009168"/>
    </source>
</evidence>
<evidence type="ECO:0000259" key="1">
    <source>
        <dbReference type="Pfam" id="PF08241"/>
    </source>
</evidence>
<dbReference type="GO" id="GO:0032259">
    <property type="term" value="P:methylation"/>
    <property type="evidence" value="ECO:0007669"/>
    <property type="project" value="UniProtKB-KW"/>
</dbReference>
<dbReference type="OrthoDB" id="284858at2759"/>
<dbReference type="InterPro" id="IPR013216">
    <property type="entry name" value="Methyltransf_11"/>
</dbReference>
<keyword evidence="2" id="KW-0808">Transferase</keyword>
<sequence length="277" mass="31712">MSKSITQVEAFWDNYSDEYTTYDHGANVFYLSLLNMLKIEKRNSILEVGAGAGFLYSHTLNRKKPEAKYTATDVSVKMLYQMCKRLKIEGDLTNGLYNEKYNLAIEKVNGETLPYSDGTFDCYIANLCLQLTPDPQKMLNESYRVLQKGGVVGFTVWGEQDKSIWSIIPGILKQFDIQMDEGTTHFQLNDRSKLIKMLEDTGFTNVITWYQFSPYSFINDEDIETFLNLSYNVSILNLAGDKKEEVKQKVVEKFRDIFFVQKQAVGHGGLLIIGTKN</sequence>
<dbReference type="PANTHER" id="PTHR43591">
    <property type="entry name" value="METHYLTRANSFERASE"/>
    <property type="match status" value="1"/>
</dbReference>
<accession>W7X0Z1</accession>
<dbReference type="Proteomes" id="UP000009168">
    <property type="component" value="Unassembled WGS sequence"/>
</dbReference>
<protein>
    <submittedName>
        <fullName evidence="2">UbiE/COQ5 methyltransferase, putative</fullName>
    </submittedName>
</protein>
<dbReference type="STRING" id="312017.W7X0Z1"/>
<dbReference type="RefSeq" id="XP_012654646.1">
    <property type="nucleotide sequence ID" value="XM_012799192.1"/>
</dbReference>
<dbReference type="Gene3D" id="3.40.50.150">
    <property type="entry name" value="Vaccinia Virus protein VP39"/>
    <property type="match status" value="1"/>
</dbReference>
<dbReference type="SUPFAM" id="SSF53335">
    <property type="entry name" value="S-adenosyl-L-methionine-dependent methyltransferases"/>
    <property type="match status" value="1"/>
</dbReference>
<keyword evidence="3" id="KW-1185">Reference proteome</keyword>
<dbReference type="AlphaFoldDB" id="W7X0Z1"/>
<dbReference type="EMBL" id="GG662556">
    <property type="protein sequence ID" value="EWS72820.1"/>
    <property type="molecule type" value="Genomic_DNA"/>
</dbReference>
<name>W7X0Z1_TETTS</name>
<dbReference type="CDD" id="cd02440">
    <property type="entry name" value="AdoMet_MTases"/>
    <property type="match status" value="1"/>
</dbReference>
<dbReference type="KEGG" id="tet:TTHERM_000565579"/>
<proteinExistence type="predicted"/>
<dbReference type="GO" id="GO:0008757">
    <property type="term" value="F:S-adenosylmethionine-dependent methyltransferase activity"/>
    <property type="evidence" value="ECO:0007669"/>
    <property type="project" value="InterPro"/>
</dbReference>
<keyword evidence="2" id="KW-0489">Methyltransferase</keyword>
<evidence type="ECO:0000313" key="2">
    <source>
        <dbReference type="EMBL" id="EWS72820.1"/>
    </source>
</evidence>